<evidence type="ECO:0000313" key="2">
    <source>
        <dbReference type="Proteomes" id="UP000070700"/>
    </source>
</evidence>
<dbReference type="KEGG" id="psco:LY89DRAFT_699490"/>
<dbReference type="OrthoDB" id="5593235at2759"/>
<name>A0A194WY58_MOLSC</name>
<evidence type="ECO:0000313" key="1">
    <source>
        <dbReference type="EMBL" id="KUJ12913.1"/>
    </source>
</evidence>
<dbReference type="Proteomes" id="UP000070700">
    <property type="component" value="Unassembled WGS sequence"/>
</dbReference>
<organism evidence="1 2">
    <name type="scientific">Mollisia scopiformis</name>
    <name type="common">Conifer needle endophyte fungus</name>
    <name type="synonym">Phialocephala scopiformis</name>
    <dbReference type="NCBI Taxonomy" id="149040"/>
    <lineage>
        <taxon>Eukaryota</taxon>
        <taxon>Fungi</taxon>
        <taxon>Dikarya</taxon>
        <taxon>Ascomycota</taxon>
        <taxon>Pezizomycotina</taxon>
        <taxon>Leotiomycetes</taxon>
        <taxon>Helotiales</taxon>
        <taxon>Mollisiaceae</taxon>
        <taxon>Mollisia</taxon>
    </lineage>
</organism>
<dbReference type="GeneID" id="28826784"/>
<proteinExistence type="predicted"/>
<protein>
    <recommendedName>
        <fullName evidence="3">Hexosyltransferase</fullName>
    </recommendedName>
</protein>
<dbReference type="STRING" id="149040.A0A194WY58"/>
<dbReference type="AlphaFoldDB" id="A0A194WY58"/>
<dbReference type="EMBL" id="KQ947423">
    <property type="protein sequence ID" value="KUJ12913.1"/>
    <property type="molecule type" value="Genomic_DNA"/>
</dbReference>
<accession>A0A194WY58</accession>
<dbReference type="RefSeq" id="XP_018067268.1">
    <property type="nucleotide sequence ID" value="XM_018217058.1"/>
</dbReference>
<keyword evidence="2" id="KW-1185">Reference proteome</keyword>
<reference evidence="1 2" key="1">
    <citation type="submission" date="2015-10" db="EMBL/GenBank/DDBJ databases">
        <title>Full genome of DAOMC 229536 Phialocephala scopiformis, a fungal endophyte of spruce producing the potent anti-insectan compound rugulosin.</title>
        <authorList>
            <consortium name="DOE Joint Genome Institute"/>
            <person name="Walker A.K."/>
            <person name="Frasz S.L."/>
            <person name="Seifert K.A."/>
            <person name="Miller J.D."/>
            <person name="Mondo S.J."/>
            <person name="Labutti K."/>
            <person name="Lipzen A."/>
            <person name="Dockter R."/>
            <person name="Kennedy M."/>
            <person name="Grigoriev I.V."/>
            <person name="Spatafora J.W."/>
        </authorList>
    </citation>
    <scope>NUCLEOTIDE SEQUENCE [LARGE SCALE GENOMIC DNA]</scope>
    <source>
        <strain evidence="1 2">CBS 120377</strain>
    </source>
</reference>
<evidence type="ECO:0008006" key="3">
    <source>
        <dbReference type="Google" id="ProtNLM"/>
    </source>
</evidence>
<sequence length="287" mass="33017">MLIGLVFFGRREMVKVLDCYLKRNLKDNGGLLDQVIFTVHTDNEEDLAYLEDLLKTSPRYSKHIQTQTYSDGWYTANWEPVKDPKAVYIKIDDDVVFIENKTISAVVTRLLDNPQYFAVSANVLNNPSLSWVHYHISDFNKDGSTPAPYAGHRWLPARVPPGSPYNIEDSPVSTFTYDAFGPSLGNWAAAAQSHYSFLHHLEKGDTWRYEFDTWDYSYTRLSINFFAIRGKDIMDAFPFPFSDDEAFLTEIRLAELKGMWHGLTDTDLMSRYKAYADEMVCVNIPVM</sequence>
<gene>
    <name evidence="1" type="ORF">LY89DRAFT_699490</name>
</gene>
<dbReference type="InParanoid" id="A0A194WY58"/>